<evidence type="ECO:0000256" key="1">
    <source>
        <dbReference type="SAM" id="Phobius"/>
    </source>
</evidence>
<protein>
    <submittedName>
        <fullName evidence="2">Uncharacterized protein</fullName>
    </submittedName>
</protein>
<feature type="transmembrane region" description="Helical" evidence="1">
    <location>
        <begin position="50"/>
        <end position="71"/>
    </location>
</feature>
<evidence type="ECO:0000313" key="3">
    <source>
        <dbReference type="Proteomes" id="UP000218887"/>
    </source>
</evidence>
<comment type="caution">
    <text evidence="2">The sequence shown here is derived from an EMBL/GenBank/DDBJ whole genome shotgun (WGS) entry which is preliminary data.</text>
</comment>
<organism evidence="2 3">
    <name type="scientific">Virgibacillus profundi</name>
    <dbReference type="NCBI Taxonomy" id="2024555"/>
    <lineage>
        <taxon>Bacteria</taxon>
        <taxon>Bacillati</taxon>
        <taxon>Bacillota</taxon>
        <taxon>Bacilli</taxon>
        <taxon>Bacillales</taxon>
        <taxon>Bacillaceae</taxon>
        <taxon>Virgibacillus</taxon>
    </lineage>
</organism>
<accession>A0A2A2IED1</accession>
<reference evidence="2 3" key="1">
    <citation type="submission" date="2017-08" db="EMBL/GenBank/DDBJ databases">
        <title>Virgibacillus indicus sp. nov. and Virgibacillus profoundi sp. nov, two moderately halophilic bacteria isolated from marine sediment by using the Microfluidic Streak Plate.</title>
        <authorList>
            <person name="Xu B."/>
            <person name="Hu B."/>
            <person name="Wang J."/>
            <person name="Zhu Y."/>
            <person name="Huang L."/>
            <person name="Du W."/>
            <person name="Huang Y."/>
        </authorList>
    </citation>
    <scope>NUCLEOTIDE SEQUENCE [LARGE SCALE GENOMIC DNA]</scope>
    <source>
        <strain evidence="2 3">IO3-P3-H5</strain>
    </source>
</reference>
<feature type="transmembrane region" description="Helical" evidence="1">
    <location>
        <begin position="7"/>
        <end position="30"/>
    </location>
</feature>
<keyword evidence="1" id="KW-0472">Membrane</keyword>
<name>A0A2A2IED1_9BACI</name>
<dbReference type="AlphaFoldDB" id="A0A2A2IED1"/>
<keyword evidence="3" id="KW-1185">Reference proteome</keyword>
<dbReference type="Proteomes" id="UP000218887">
    <property type="component" value="Unassembled WGS sequence"/>
</dbReference>
<keyword evidence="1" id="KW-1133">Transmembrane helix</keyword>
<gene>
    <name evidence="2" type="ORF">CIL05_09895</name>
</gene>
<sequence>MNKTQLYIGLTVFVSGVILFGIMHLAVAVYLPHITGWGSAGRFAAVLDEIGGWIPYILSIALMIIGLVITLSGNQKVRETFNLEE</sequence>
<evidence type="ECO:0000313" key="2">
    <source>
        <dbReference type="EMBL" id="PAV29676.1"/>
    </source>
</evidence>
<keyword evidence="1" id="KW-0812">Transmembrane</keyword>
<dbReference type="OrthoDB" id="2622902at2"/>
<proteinExistence type="predicted"/>
<dbReference type="RefSeq" id="WP_095655376.1">
    <property type="nucleotide sequence ID" value="NZ_NPOA01000006.1"/>
</dbReference>
<dbReference type="EMBL" id="NPOA01000006">
    <property type="protein sequence ID" value="PAV29676.1"/>
    <property type="molecule type" value="Genomic_DNA"/>
</dbReference>